<dbReference type="EMBL" id="DRUZ01000076">
    <property type="protein sequence ID" value="HHS02024.1"/>
    <property type="molecule type" value="Genomic_DNA"/>
</dbReference>
<dbReference type="Gene3D" id="3.90.320.10">
    <property type="match status" value="1"/>
</dbReference>
<name>A0A7C5V1E0_9FIRM</name>
<evidence type="ECO:0008006" key="2">
    <source>
        <dbReference type="Google" id="ProtNLM"/>
    </source>
</evidence>
<dbReference type="InterPro" id="IPR011604">
    <property type="entry name" value="PDDEXK-like_dom_sf"/>
</dbReference>
<evidence type="ECO:0000313" key="1">
    <source>
        <dbReference type="EMBL" id="HHS02024.1"/>
    </source>
</evidence>
<dbReference type="AlphaFoldDB" id="A0A7C5V1E0"/>
<organism evidence="1">
    <name type="scientific">Caldicellulosiruptor owensensis</name>
    <dbReference type="NCBI Taxonomy" id="55205"/>
    <lineage>
        <taxon>Bacteria</taxon>
        <taxon>Bacillati</taxon>
        <taxon>Bacillota</taxon>
        <taxon>Bacillota incertae sedis</taxon>
        <taxon>Caldicellulosiruptorales</taxon>
        <taxon>Caldicellulosiruptoraceae</taxon>
        <taxon>Caldicellulosiruptor</taxon>
    </lineage>
</organism>
<proteinExistence type="predicted"/>
<protein>
    <recommendedName>
        <fullName evidence="2">CRISPR-associated exonuclease Cas4</fullName>
    </recommendedName>
</protein>
<sequence length="226" mass="26497">MREIPNSLFKVLAVEEMSLRKMKIGRAIEKVVEKSLEYAYRTKPIPNIIFVHELIYCPQRSIYANDPQYKHILIENAENPVYLTGHIVEKGVSQYMIEAVPEVIRSYVVEKEIIGYKIMGEIDILYDHTPIEVKFSSRGVNAPYEHHLIQVKLYMWLLNSNRGELIYISPFGIKAFEITEALDDNDVMSLITRFKTEIKPVWDWECTKYCPFYNICTNPYKKPKPI</sequence>
<gene>
    <name evidence="1" type="ORF">ENL71_05860</name>
</gene>
<reference evidence="1" key="1">
    <citation type="journal article" date="2020" name="mSystems">
        <title>Genome- and Community-Level Interaction Insights into Carbon Utilization and Element Cycling Functions of Hydrothermarchaeota in Hydrothermal Sediment.</title>
        <authorList>
            <person name="Zhou Z."/>
            <person name="Liu Y."/>
            <person name="Xu W."/>
            <person name="Pan J."/>
            <person name="Luo Z.H."/>
            <person name="Li M."/>
        </authorList>
    </citation>
    <scope>NUCLEOTIDE SEQUENCE [LARGE SCALE GENOMIC DNA]</scope>
    <source>
        <strain evidence="1">SpSt-102</strain>
    </source>
</reference>
<accession>A0A7C5V1E0</accession>
<comment type="caution">
    <text evidence="1">The sequence shown here is derived from an EMBL/GenBank/DDBJ whole genome shotgun (WGS) entry which is preliminary data.</text>
</comment>